<keyword evidence="8" id="KW-1133">Transmembrane helix</keyword>
<dbReference type="GO" id="GO:0016567">
    <property type="term" value="P:protein ubiquitination"/>
    <property type="evidence" value="ECO:0007669"/>
    <property type="project" value="UniProtKB-UniPathway"/>
</dbReference>
<keyword evidence="2" id="KW-0479">Metal-binding</keyword>
<organism evidence="10 11">
    <name type="scientific">Filobasidium floriforme</name>
    <dbReference type="NCBI Taxonomy" id="5210"/>
    <lineage>
        <taxon>Eukaryota</taxon>
        <taxon>Fungi</taxon>
        <taxon>Dikarya</taxon>
        <taxon>Basidiomycota</taxon>
        <taxon>Agaricomycotina</taxon>
        <taxon>Tremellomycetes</taxon>
        <taxon>Filobasidiales</taxon>
        <taxon>Filobasidiaceae</taxon>
        <taxon>Filobasidium</taxon>
    </lineage>
</organism>
<evidence type="ECO:0000256" key="1">
    <source>
        <dbReference type="ARBA" id="ARBA00004906"/>
    </source>
</evidence>
<evidence type="ECO:0000256" key="7">
    <source>
        <dbReference type="SAM" id="MobiDB-lite"/>
    </source>
</evidence>
<dbReference type="PANTHER" id="PTHR14155">
    <property type="entry name" value="RING FINGER DOMAIN-CONTAINING"/>
    <property type="match status" value="1"/>
</dbReference>
<keyword evidence="5" id="KW-0862">Zinc</keyword>
<proteinExistence type="predicted"/>
<protein>
    <recommendedName>
        <fullName evidence="9">RING-type domain-containing protein</fullName>
    </recommendedName>
</protein>
<feature type="transmembrane region" description="Helical" evidence="8">
    <location>
        <begin position="58"/>
        <end position="79"/>
    </location>
</feature>
<dbReference type="InterPro" id="IPR013083">
    <property type="entry name" value="Znf_RING/FYVE/PHD"/>
</dbReference>
<evidence type="ECO:0000259" key="9">
    <source>
        <dbReference type="PROSITE" id="PS50089"/>
    </source>
</evidence>
<dbReference type="Pfam" id="PF12678">
    <property type="entry name" value="zf-rbx1"/>
    <property type="match status" value="1"/>
</dbReference>
<dbReference type="GO" id="GO:0008270">
    <property type="term" value="F:zinc ion binding"/>
    <property type="evidence" value="ECO:0007669"/>
    <property type="project" value="UniProtKB-KW"/>
</dbReference>
<feature type="transmembrane region" description="Helical" evidence="8">
    <location>
        <begin position="107"/>
        <end position="127"/>
    </location>
</feature>
<evidence type="ECO:0000256" key="5">
    <source>
        <dbReference type="ARBA" id="ARBA00022833"/>
    </source>
</evidence>
<keyword evidence="8" id="KW-0472">Membrane</keyword>
<evidence type="ECO:0000256" key="4">
    <source>
        <dbReference type="ARBA" id="ARBA00022786"/>
    </source>
</evidence>
<evidence type="ECO:0000313" key="11">
    <source>
        <dbReference type="Proteomes" id="UP000812966"/>
    </source>
</evidence>
<dbReference type="GO" id="GO:0051603">
    <property type="term" value="P:proteolysis involved in protein catabolic process"/>
    <property type="evidence" value="ECO:0007669"/>
    <property type="project" value="UniProtKB-ARBA"/>
</dbReference>
<dbReference type="PROSITE" id="PS50089">
    <property type="entry name" value="ZF_RING_2"/>
    <property type="match status" value="1"/>
</dbReference>
<sequence>MAFQQRDSSTSDHLAVPINSPTGPAEDDAMWARETRSQAIKLALAGYKTLKDSRSGVIFLKGGLAISQITCLLVLLILARHRTSPTNPGISQSSVPSESCGKPLEKWIIASIVRLAVCWSVSIWVVFRRKEEGEEEEEDMVEAGRSGPGRPSIEVDGRQSSSTTVLPTLYKDSQGVGVREGHSVGNGEGKTIYGKGDEEDHRPQPERVVEEPHAISSRLARGMDWIAPKISLTLGLLSFALFIYGNILLFTSLDTCRLSAPLSWWAVMVVVGVGWFLLLEVVLVVLVVGVVGPGILVLFRRFGLVAPLPEPALPFPLPPKPMDATFVQGLSRVIYLPASPVTGEIQVHASEPSDLVEKDGEPVKNGFKWQNRKTRQTIQPRMPQPRVQPIRMEEYTLPVIRLQKNLASCSICLVDFVEAVRTDEWAAGETGDEHALRLLGCGHVFHVECIDQWLTTASGRCPVCSAPVMLPDTKQQP</sequence>
<feature type="transmembrane region" description="Helical" evidence="8">
    <location>
        <begin position="262"/>
        <end position="291"/>
    </location>
</feature>
<name>A0A8K0NN20_9TREE</name>
<feature type="domain" description="RING-type" evidence="9">
    <location>
        <begin position="409"/>
        <end position="465"/>
    </location>
</feature>
<dbReference type="UniPathway" id="UPA00143"/>
<reference evidence="10" key="1">
    <citation type="submission" date="2020-04" db="EMBL/GenBank/DDBJ databases">
        <title>Analysis of mating type loci in Filobasidium floriforme.</title>
        <authorList>
            <person name="Nowrousian M."/>
        </authorList>
    </citation>
    <scope>NUCLEOTIDE SEQUENCE</scope>
    <source>
        <strain evidence="10">CBS 6242</strain>
    </source>
</reference>
<dbReference type="EMBL" id="JABELV010000147">
    <property type="protein sequence ID" value="KAG7529508.1"/>
    <property type="molecule type" value="Genomic_DNA"/>
</dbReference>
<dbReference type="InterPro" id="IPR053238">
    <property type="entry name" value="RING-H2_zinc_finger"/>
</dbReference>
<feature type="region of interest" description="Disordered" evidence="7">
    <location>
        <begin position="176"/>
        <end position="208"/>
    </location>
</feature>
<dbReference type="PANTHER" id="PTHR14155:SF627">
    <property type="entry name" value="OS06G0192800 PROTEIN"/>
    <property type="match status" value="1"/>
</dbReference>
<keyword evidence="4" id="KW-0833">Ubl conjugation pathway</keyword>
<keyword evidence="11" id="KW-1185">Reference proteome</keyword>
<evidence type="ECO:0000256" key="3">
    <source>
        <dbReference type="ARBA" id="ARBA00022771"/>
    </source>
</evidence>
<dbReference type="Proteomes" id="UP000812966">
    <property type="component" value="Unassembled WGS sequence"/>
</dbReference>
<dbReference type="SUPFAM" id="SSF57850">
    <property type="entry name" value="RING/U-box"/>
    <property type="match status" value="1"/>
</dbReference>
<dbReference type="InterPro" id="IPR024766">
    <property type="entry name" value="Znf_RING_H2"/>
</dbReference>
<comment type="pathway">
    <text evidence="1">Protein modification; protein ubiquitination.</text>
</comment>
<evidence type="ECO:0000256" key="2">
    <source>
        <dbReference type="ARBA" id="ARBA00022723"/>
    </source>
</evidence>
<comment type="caution">
    <text evidence="10">The sequence shown here is derived from an EMBL/GenBank/DDBJ whole genome shotgun (WGS) entry which is preliminary data.</text>
</comment>
<gene>
    <name evidence="10" type="ORF">FFLO_05615</name>
</gene>
<dbReference type="SMART" id="SM00184">
    <property type="entry name" value="RING"/>
    <property type="match status" value="1"/>
</dbReference>
<dbReference type="InterPro" id="IPR001841">
    <property type="entry name" value="Znf_RING"/>
</dbReference>
<evidence type="ECO:0000256" key="6">
    <source>
        <dbReference type="PROSITE-ProRule" id="PRU00175"/>
    </source>
</evidence>
<evidence type="ECO:0000256" key="8">
    <source>
        <dbReference type="SAM" id="Phobius"/>
    </source>
</evidence>
<dbReference type="Gene3D" id="3.30.40.10">
    <property type="entry name" value="Zinc/RING finger domain, C3HC4 (zinc finger)"/>
    <property type="match status" value="1"/>
</dbReference>
<feature type="region of interest" description="Disordered" evidence="7">
    <location>
        <begin position="135"/>
        <end position="158"/>
    </location>
</feature>
<keyword evidence="3 6" id="KW-0863">Zinc-finger</keyword>
<feature type="transmembrane region" description="Helical" evidence="8">
    <location>
        <begin position="230"/>
        <end position="250"/>
    </location>
</feature>
<feature type="compositionally biased region" description="Polar residues" evidence="7">
    <location>
        <begin position="1"/>
        <end position="12"/>
    </location>
</feature>
<feature type="compositionally biased region" description="Basic and acidic residues" evidence="7">
    <location>
        <begin position="195"/>
        <end position="208"/>
    </location>
</feature>
<feature type="region of interest" description="Disordered" evidence="7">
    <location>
        <begin position="1"/>
        <end position="27"/>
    </location>
</feature>
<keyword evidence="8" id="KW-0812">Transmembrane</keyword>
<dbReference type="AlphaFoldDB" id="A0A8K0NN20"/>
<accession>A0A8K0NN20</accession>
<evidence type="ECO:0000313" key="10">
    <source>
        <dbReference type="EMBL" id="KAG7529508.1"/>
    </source>
</evidence>